<keyword evidence="1" id="KW-0378">Hydrolase</keyword>
<gene>
    <name evidence="1" type="ORF">I568_00722</name>
</gene>
<dbReference type="SFLD" id="SFLDG01140">
    <property type="entry name" value="C2.B:_Phosphomannomutase_and_P"/>
    <property type="match status" value="1"/>
</dbReference>
<dbReference type="PATRIC" id="fig|1121865.3.peg.123"/>
<reference evidence="1 2" key="1">
    <citation type="submission" date="2013-03" db="EMBL/GenBank/DDBJ databases">
        <title>The Genome Sequence of Enterococcus columbae ATCC_51263 (PacBio/Illumina hybrid assembly).</title>
        <authorList>
            <consortium name="The Broad Institute Genomics Platform"/>
            <consortium name="The Broad Institute Genome Sequencing Center for Infectious Disease"/>
            <person name="Earl A."/>
            <person name="Russ C."/>
            <person name="Gilmore M."/>
            <person name="Surin D."/>
            <person name="Walker B."/>
            <person name="Young S."/>
            <person name="Zeng Q."/>
            <person name="Gargeya S."/>
            <person name="Fitzgerald M."/>
            <person name="Haas B."/>
            <person name="Abouelleil A."/>
            <person name="Allen A.W."/>
            <person name="Alvarado L."/>
            <person name="Arachchi H.M."/>
            <person name="Berlin A.M."/>
            <person name="Chapman S.B."/>
            <person name="Gainer-Dewar J."/>
            <person name="Goldberg J."/>
            <person name="Griggs A."/>
            <person name="Gujja S."/>
            <person name="Hansen M."/>
            <person name="Howarth C."/>
            <person name="Imamovic A."/>
            <person name="Ireland A."/>
            <person name="Larimer J."/>
            <person name="McCowan C."/>
            <person name="Murphy C."/>
            <person name="Pearson M."/>
            <person name="Poon T.W."/>
            <person name="Priest M."/>
            <person name="Roberts A."/>
            <person name="Saif S."/>
            <person name="Shea T."/>
            <person name="Sisk P."/>
            <person name="Sykes S."/>
            <person name="Wortman J."/>
            <person name="Nusbaum C."/>
            <person name="Birren B."/>
        </authorList>
    </citation>
    <scope>NUCLEOTIDE SEQUENCE [LARGE SCALE GENOMIC DNA]</scope>
    <source>
        <strain evidence="1 2">ATCC 51263</strain>
    </source>
</reference>
<organism evidence="1 2">
    <name type="scientific">Enterococcus columbae DSM 7374 = ATCC 51263</name>
    <dbReference type="NCBI Taxonomy" id="1121865"/>
    <lineage>
        <taxon>Bacteria</taxon>
        <taxon>Bacillati</taxon>
        <taxon>Bacillota</taxon>
        <taxon>Bacilli</taxon>
        <taxon>Lactobacillales</taxon>
        <taxon>Enterococcaceae</taxon>
        <taxon>Enterococcus</taxon>
    </lineage>
</organism>
<accession>S1N5F4</accession>
<dbReference type="NCBIfam" id="NF007806">
    <property type="entry name" value="PRK10513.1"/>
    <property type="match status" value="1"/>
</dbReference>
<dbReference type="EMBL" id="ASWJ01000004">
    <property type="protein sequence ID" value="EOW84235.1"/>
    <property type="molecule type" value="Genomic_DNA"/>
</dbReference>
<sequence length="270" mass="29911">MSIKLIAIDIDGTLINNQHQITPEVKEALQAAKAQGVKVVLCTGRPLPGVLNYLNELDLFSGEDYVISYNGSLVQNTSTKEIVSQHGLTLADYNDLEYLSRKIGVHLHATTEDTMFTANRDISPHTVREAYLVNMPVKYRTPAEMGEELNIIKIMMIDDEEILDAGIKQIPQEYFERFTIVKSSPYFLEILNKNVNKGIALESLAQFLNLSADEVMAIGDNENDLPMINYAGIGVAMGNATDNVKKHADVITASNEEHGVAQAVKKYVLK</sequence>
<dbReference type="AlphaFoldDB" id="S1N5F4"/>
<dbReference type="InterPro" id="IPR000150">
    <property type="entry name" value="Cof"/>
</dbReference>
<dbReference type="SFLD" id="SFLDS00003">
    <property type="entry name" value="Haloacid_Dehalogenase"/>
    <property type="match status" value="1"/>
</dbReference>
<dbReference type="InterPro" id="IPR023214">
    <property type="entry name" value="HAD_sf"/>
</dbReference>
<dbReference type="PRINTS" id="PR00119">
    <property type="entry name" value="CATATPASE"/>
</dbReference>
<dbReference type="SFLD" id="SFLDG01144">
    <property type="entry name" value="C2.B.4:_PGP_Like"/>
    <property type="match status" value="1"/>
</dbReference>
<dbReference type="InterPro" id="IPR006379">
    <property type="entry name" value="HAD-SF_hydro_IIB"/>
</dbReference>
<dbReference type="Gene3D" id="3.30.1240.10">
    <property type="match status" value="1"/>
</dbReference>
<evidence type="ECO:0000313" key="1">
    <source>
        <dbReference type="EMBL" id="EOW84235.1"/>
    </source>
</evidence>
<evidence type="ECO:0000313" key="2">
    <source>
        <dbReference type="Proteomes" id="UP000014113"/>
    </source>
</evidence>
<dbReference type="GO" id="GO:0000287">
    <property type="term" value="F:magnesium ion binding"/>
    <property type="evidence" value="ECO:0007669"/>
    <property type="project" value="TreeGrafter"/>
</dbReference>
<dbReference type="PANTHER" id="PTHR10000">
    <property type="entry name" value="PHOSPHOSERINE PHOSPHATASE"/>
    <property type="match status" value="1"/>
</dbReference>
<dbReference type="CDD" id="cd07516">
    <property type="entry name" value="HAD_Pase"/>
    <property type="match status" value="1"/>
</dbReference>
<dbReference type="OrthoDB" id="9790031at2"/>
<name>S1N5F4_9ENTE</name>
<proteinExistence type="predicted"/>
<dbReference type="Proteomes" id="UP000014113">
    <property type="component" value="Unassembled WGS sequence"/>
</dbReference>
<dbReference type="NCBIfam" id="TIGR01484">
    <property type="entry name" value="HAD-SF-IIB"/>
    <property type="match status" value="1"/>
</dbReference>
<dbReference type="GO" id="GO:0016791">
    <property type="term" value="F:phosphatase activity"/>
    <property type="evidence" value="ECO:0007669"/>
    <property type="project" value="UniProtKB-ARBA"/>
</dbReference>
<dbReference type="Pfam" id="PF08282">
    <property type="entry name" value="Hydrolase_3"/>
    <property type="match status" value="1"/>
</dbReference>
<dbReference type="GO" id="GO:0005829">
    <property type="term" value="C:cytosol"/>
    <property type="evidence" value="ECO:0007669"/>
    <property type="project" value="TreeGrafter"/>
</dbReference>
<dbReference type="RefSeq" id="WP_016182299.1">
    <property type="nucleotide sequence ID" value="NZ_JXKI01000007.1"/>
</dbReference>
<dbReference type="NCBIfam" id="TIGR00099">
    <property type="entry name" value="Cof-subfamily"/>
    <property type="match status" value="1"/>
</dbReference>
<dbReference type="SUPFAM" id="SSF56784">
    <property type="entry name" value="HAD-like"/>
    <property type="match status" value="1"/>
</dbReference>
<dbReference type="Gene3D" id="3.40.50.1000">
    <property type="entry name" value="HAD superfamily/HAD-like"/>
    <property type="match status" value="1"/>
</dbReference>
<comment type="caution">
    <text evidence="1">The sequence shown here is derived from an EMBL/GenBank/DDBJ whole genome shotgun (WGS) entry which is preliminary data.</text>
</comment>
<dbReference type="PANTHER" id="PTHR10000:SF8">
    <property type="entry name" value="HAD SUPERFAMILY HYDROLASE-LIKE, TYPE 3"/>
    <property type="match status" value="1"/>
</dbReference>
<dbReference type="PROSITE" id="PS01229">
    <property type="entry name" value="COF_2"/>
    <property type="match status" value="1"/>
</dbReference>
<dbReference type="STRING" id="1121865.OMW_00128"/>
<protein>
    <submittedName>
        <fullName evidence="1">HAD superfamily hydrolase</fullName>
    </submittedName>
</protein>
<dbReference type="InterPro" id="IPR036412">
    <property type="entry name" value="HAD-like_sf"/>
</dbReference>
<dbReference type="eggNOG" id="COG0561">
    <property type="taxonomic scope" value="Bacteria"/>
</dbReference>
<keyword evidence="2" id="KW-1185">Reference proteome</keyword>